<evidence type="ECO:0000256" key="1">
    <source>
        <dbReference type="SAM" id="MobiDB-lite"/>
    </source>
</evidence>
<gene>
    <name evidence="2" type="ORF">EUGRSUZ_F02839</name>
</gene>
<name>A0A059BTT5_EUCGR</name>
<protein>
    <submittedName>
        <fullName evidence="2">Uncharacterized protein</fullName>
    </submittedName>
</protein>
<proteinExistence type="predicted"/>
<feature type="region of interest" description="Disordered" evidence="1">
    <location>
        <begin position="1"/>
        <end position="26"/>
    </location>
</feature>
<dbReference type="AlphaFoldDB" id="A0A059BTT5"/>
<accession>A0A059BTT5</accession>
<evidence type="ECO:0000313" key="2">
    <source>
        <dbReference type="EMBL" id="KCW69356.1"/>
    </source>
</evidence>
<dbReference type="InParanoid" id="A0A059BTT5"/>
<dbReference type="EMBL" id="KK198758">
    <property type="protein sequence ID" value="KCW69356.1"/>
    <property type="molecule type" value="Genomic_DNA"/>
</dbReference>
<organism evidence="2">
    <name type="scientific">Eucalyptus grandis</name>
    <name type="common">Flooded gum</name>
    <dbReference type="NCBI Taxonomy" id="71139"/>
    <lineage>
        <taxon>Eukaryota</taxon>
        <taxon>Viridiplantae</taxon>
        <taxon>Streptophyta</taxon>
        <taxon>Embryophyta</taxon>
        <taxon>Tracheophyta</taxon>
        <taxon>Spermatophyta</taxon>
        <taxon>Magnoliopsida</taxon>
        <taxon>eudicotyledons</taxon>
        <taxon>Gunneridae</taxon>
        <taxon>Pentapetalae</taxon>
        <taxon>rosids</taxon>
        <taxon>malvids</taxon>
        <taxon>Myrtales</taxon>
        <taxon>Myrtaceae</taxon>
        <taxon>Myrtoideae</taxon>
        <taxon>Eucalypteae</taxon>
        <taxon>Eucalyptus</taxon>
    </lineage>
</organism>
<sequence length="87" mass="9827">MARSRSGTAKPWPRSRQNLKPWPHNRPWSQICRGYGFSDEADPCQIWARDGLVKTCSIIFEGSAMMARPRSGGGVARPWLGRDLEKV</sequence>
<reference evidence="2" key="1">
    <citation type="submission" date="2013-07" db="EMBL/GenBank/DDBJ databases">
        <title>The genome of Eucalyptus grandis.</title>
        <authorList>
            <person name="Schmutz J."/>
            <person name="Hayes R."/>
            <person name="Myburg A."/>
            <person name="Tuskan G."/>
            <person name="Grattapaglia D."/>
            <person name="Rokhsar D.S."/>
        </authorList>
    </citation>
    <scope>NUCLEOTIDE SEQUENCE</scope>
    <source>
        <tissue evidence="2">Leaf extractions</tissue>
    </source>
</reference>
<dbReference type="Gramene" id="KCW69356">
    <property type="protein sequence ID" value="KCW69356"/>
    <property type="gene ID" value="EUGRSUZ_F02839"/>
</dbReference>